<dbReference type="PANTHER" id="PTHR10677">
    <property type="entry name" value="UBIQUILIN"/>
    <property type="match status" value="1"/>
</dbReference>
<gene>
    <name evidence="5" type="ORF">Q8A67_024900</name>
</gene>
<evidence type="ECO:0000313" key="5">
    <source>
        <dbReference type="EMBL" id="KAK2870508.1"/>
    </source>
</evidence>
<evidence type="ECO:0000256" key="3">
    <source>
        <dbReference type="SAM" id="MobiDB-lite"/>
    </source>
</evidence>
<reference evidence="5" key="1">
    <citation type="submission" date="2023-08" db="EMBL/GenBank/DDBJ databases">
        <title>Chromosome-level Genome Assembly of mud carp (Cirrhinus molitorella).</title>
        <authorList>
            <person name="Liu H."/>
        </authorList>
    </citation>
    <scope>NUCLEOTIDE SEQUENCE</scope>
    <source>
        <strain evidence="5">Prfri</strain>
        <tissue evidence="5">Muscle</tissue>
    </source>
</reference>
<dbReference type="SUPFAM" id="SSF54236">
    <property type="entry name" value="Ubiquitin-like"/>
    <property type="match status" value="1"/>
</dbReference>
<dbReference type="PROSITE" id="PS50053">
    <property type="entry name" value="UBIQUITIN_2"/>
    <property type="match status" value="1"/>
</dbReference>
<feature type="region of interest" description="Disordered" evidence="3">
    <location>
        <begin position="49"/>
        <end position="124"/>
    </location>
</feature>
<comment type="subcellular location">
    <subcellularLocation>
        <location evidence="1">Cytoplasm</location>
    </subcellularLocation>
</comment>
<sequence>MPVERLERFIPVPYDQCRLIFNGKKLKDGHTLGSYGIKDGSIIHFLINLRGGGPRPADEDEEDEDEDDEDEEDEDEDEDDEDEEDEDEDEEDEDEDEGMHRTASMEALAEMQQIEPKFSSCCMM</sequence>
<dbReference type="InterPro" id="IPR015496">
    <property type="entry name" value="Ubiquilin"/>
</dbReference>
<feature type="domain" description="Ubiquitin-like" evidence="4">
    <location>
        <begin position="4"/>
        <end position="52"/>
    </location>
</feature>
<dbReference type="InterPro" id="IPR029071">
    <property type="entry name" value="Ubiquitin-like_domsf"/>
</dbReference>
<dbReference type="GO" id="GO:0005829">
    <property type="term" value="C:cytosol"/>
    <property type="evidence" value="ECO:0007669"/>
    <property type="project" value="TreeGrafter"/>
</dbReference>
<evidence type="ECO:0000313" key="6">
    <source>
        <dbReference type="Proteomes" id="UP001187343"/>
    </source>
</evidence>
<dbReference type="InterPro" id="IPR019956">
    <property type="entry name" value="Ubiquitin_dom"/>
</dbReference>
<keyword evidence="6" id="KW-1185">Reference proteome</keyword>
<accession>A0AA88P4H6</accession>
<dbReference type="Pfam" id="PF00240">
    <property type="entry name" value="ubiquitin"/>
    <property type="match status" value="1"/>
</dbReference>
<dbReference type="GO" id="GO:0006511">
    <property type="term" value="P:ubiquitin-dependent protein catabolic process"/>
    <property type="evidence" value="ECO:0007669"/>
    <property type="project" value="TreeGrafter"/>
</dbReference>
<proteinExistence type="predicted"/>
<dbReference type="PRINTS" id="PR00348">
    <property type="entry name" value="UBIQUITIN"/>
</dbReference>
<feature type="compositionally biased region" description="Acidic residues" evidence="3">
    <location>
        <begin position="58"/>
        <end position="97"/>
    </location>
</feature>
<name>A0AA88P4H6_9TELE</name>
<organism evidence="5 6">
    <name type="scientific">Cirrhinus molitorella</name>
    <name type="common">mud carp</name>
    <dbReference type="NCBI Taxonomy" id="172907"/>
    <lineage>
        <taxon>Eukaryota</taxon>
        <taxon>Metazoa</taxon>
        <taxon>Chordata</taxon>
        <taxon>Craniata</taxon>
        <taxon>Vertebrata</taxon>
        <taxon>Euteleostomi</taxon>
        <taxon>Actinopterygii</taxon>
        <taxon>Neopterygii</taxon>
        <taxon>Teleostei</taxon>
        <taxon>Ostariophysi</taxon>
        <taxon>Cypriniformes</taxon>
        <taxon>Cyprinidae</taxon>
        <taxon>Labeoninae</taxon>
        <taxon>Labeonini</taxon>
        <taxon>Cirrhinus</taxon>
    </lineage>
</organism>
<comment type="caution">
    <text evidence="5">The sequence shown here is derived from an EMBL/GenBank/DDBJ whole genome shotgun (WGS) entry which is preliminary data.</text>
</comment>
<dbReference type="AlphaFoldDB" id="A0AA88P4H6"/>
<dbReference type="Proteomes" id="UP001187343">
    <property type="component" value="Unassembled WGS sequence"/>
</dbReference>
<dbReference type="PANTHER" id="PTHR10677:SF16">
    <property type="entry name" value="UBIQUILIN-1"/>
    <property type="match status" value="1"/>
</dbReference>
<dbReference type="EMBL" id="JAUYZG010000024">
    <property type="protein sequence ID" value="KAK2870508.1"/>
    <property type="molecule type" value="Genomic_DNA"/>
</dbReference>
<dbReference type="GO" id="GO:0031593">
    <property type="term" value="F:polyubiquitin modification-dependent protein binding"/>
    <property type="evidence" value="ECO:0007669"/>
    <property type="project" value="TreeGrafter"/>
</dbReference>
<keyword evidence="2" id="KW-0963">Cytoplasm</keyword>
<protein>
    <recommendedName>
        <fullName evidence="4">Ubiquitin-like domain-containing protein</fullName>
    </recommendedName>
</protein>
<evidence type="ECO:0000259" key="4">
    <source>
        <dbReference type="PROSITE" id="PS50053"/>
    </source>
</evidence>
<dbReference type="Gene3D" id="3.10.20.90">
    <property type="entry name" value="Phosphatidylinositol 3-kinase Catalytic Subunit, Chain A, domain 1"/>
    <property type="match status" value="1"/>
</dbReference>
<evidence type="ECO:0000256" key="1">
    <source>
        <dbReference type="ARBA" id="ARBA00004496"/>
    </source>
</evidence>
<dbReference type="InterPro" id="IPR000626">
    <property type="entry name" value="Ubiquitin-like_dom"/>
</dbReference>
<dbReference type="CDD" id="cd17039">
    <property type="entry name" value="Ubl_ubiquitin_like"/>
    <property type="match status" value="1"/>
</dbReference>
<evidence type="ECO:0000256" key="2">
    <source>
        <dbReference type="ARBA" id="ARBA00022490"/>
    </source>
</evidence>